<dbReference type="InterPro" id="IPR023187">
    <property type="entry name" value="Tscrpt_reg_MarR-type_CS"/>
</dbReference>
<keyword evidence="1" id="KW-0805">Transcription regulation</keyword>
<dbReference type="SUPFAM" id="SSF46785">
    <property type="entry name" value="Winged helix' DNA-binding domain"/>
    <property type="match status" value="1"/>
</dbReference>
<sequence>MATREACRHLLTELEGIVGVHRGLAKAVPPGSLPPGSAVLFVLGRGAEPLRAGRVAELLDLDMSVVSRHLAHLVEHGWVTRRPDPRDGRSVLLGLTPEGRAVVDRATESCLAVIAERLADWPDEDAERLSELLGRLKAGFGVKAGFGHRAEPVPTAVSH</sequence>
<dbReference type="Pfam" id="PF12802">
    <property type="entry name" value="MarR_2"/>
    <property type="match status" value="1"/>
</dbReference>
<dbReference type="GO" id="GO:0003677">
    <property type="term" value="F:DNA binding"/>
    <property type="evidence" value="ECO:0007669"/>
    <property type="project" value="UniProtKB-KW"/>
</dbReference>
<dbReference type="InterPro" id="IPR000835">
    <property type="entry name" value="HTH_MarR-typ"/>
</dbReference>
<evidence type="ECO:0000256" key="2">
    <source>
        <dbReference type="ARBA" id="ARBA00023125"/>
    </source>
</evidence>
<dbReference type="InterPro" id="IPR036390">
    <property type="entry name" value="WH_DNA-bd_sf"/>
</dbReference>
<dbReference type="RefSeq" id="WP_078978802.1">
    <property type="nucleotide sequence ID" value="NZ_MWQN01000001.1"/>
</dbReference>
<feature type="domain" description="HTH marR-type" evidence="4">
    <location>
        <begin position="1"/>
        <end position="138"/>
    </location>
</feature>
<evidence type="ECO:0000256" key="1">
    <source>
        <dbReference type="ARBA" id="ARBA00023015"/>
    </source>
</evidence>
<comment type="caution">
    <text evidence="5">The sequence shown here is derived from an EMBL/GenBank/DDBJ whole genome shotgun (WGS) entry which is preliminary data.</text>
</comment>
<proteinExistence type="predicted"/>
<keyword evidence="2" id="KW-0238">DNA-binding</keyword>
<reference evidence="5 6" key="1">
    <citation type="submission" date="2017-03" db="EMBL/GenBank/DDBJ databases">
        <title>Draft genome sequence of Streptomyces scabrisporus NF3, endophyte isolated from Amphipterygium adstringens.</title>
        <authorList>
            <person name="Vazquez M."/>
            <person name="Ceapa C.D."/>
            <person name="Rodriguez Luna D."/>
            <person name="Sanchez Esquivel S."/>
        </authorList>
    </citation>
    <scope>NUCLEOTIDE SEQUENCE [LARGE SCALE GENOMIC DNA]</scope>
    <source>
        <strain evidence="5 6">NF3</strain>
    </source>
</reference>
<evidence type="ECO:0000313" key="6">
    <source>
        <dbReference type="Proteomes" id="UP000190037"/>
    </source>
</evidence>
<name>A0A1T3P618_9ACTN</name>
<dbReference type="Gene3D" id="1.10.10.10">
    <property type="entry name" value="Winged helix-like DNA-binding domain superfamily/Winged helix DNA-binding domain"/>
    <property type="match status" value="1"/>
</dbReference>
<evidence type="ECO:0000313" key="5">
    <source>
        <dbReference type="EMBL" id="OPC84506.1"/>
    </source>
</evidence>
<dbReference type="PANTHER" id="PTHR33164">
    <property type="entry name" value="TRANSCRIPTIONAL REGULATOR, MARR FAMILY"/>
    <property type="match status" value="1"/>
</dbReference>
<dbReference type="AlphaFoldDB" id="A0A1T3P618"/>
<dbReference type="OrthoDB" id="3778086at2"/>
<dbReference type="InterPro" id="IPR011991">
    <property type="entry name" value="ArsR-like_HTH"/>
</dbReference>
<dbReference type="PRINTS" id="PR00598">
    <property type="entry name" value="HTHMARR"/>
</dbReference>
<dbReference type="PANTHER" id="PTHR33164:SF57">
    <property type="entry name" value="MARR-FAMILY TRANSCRIPTIONAL REGULATOR"/>
    <property type="match status" value="1"/>
</dbReference>
<keyword evidence="6" id="KW-1185">Reference proteome</keyword>
<dbReference type="EMBL" id="MWQN01000001">
    <property type="protein sequence ID" value="OPC84506.1"/>
    <property type="molecule type" value="Genomic_DNA"/>
</dbReference>
<protein>
    <recommendedName>
        <fullName evidence="4">HTH marR-type domain-containing protein</fullName>
    </recommendedName>
</protein>
<dbReference type="PROSITE" id="PS01117">
    <property type="entry name" value="HTH_MARR_1"/>
    <property type="match status" value="1"/>
</dbReference>
<dbReference type="STRING" id="159449.B4N89_29465"/>
<dbReference type="PROSITE" id="PS50995">
    <property type="entry name" value="HTH_MARR_2"/>
    <property type="match status" value="1"/>
</dbReference>
<dbReference type="GO" id="GO:0006950">
    <property type="term" value="P:response to stress"/>
    <property type="evidence" value="ECO:0007669"/>
    <property type="project" value="TreeGrafter"/>
</dbReference>
<dbReference type="InterPro" id="IPR039422">
    <property type="entry name" value="MarR/SlyA-like"/>
</dbReference>
<evidence type="ECO:0000256" key="3">
    <source>
        <dbReference type="ARBA" id="ARBA00023163"/>
    </source>
</evidence>
<evidence type="ECO:0000259" key="4">
    <source>
        <dbReference type="PROSITE" id="PS50995"/>
    </source>
</evidence>
<gene>
    <name evidence="5" type="ORF">B4N89_29465</name>
</gene>
<dbReference type="CDD" id="cd00090">
    <property type="entry name" value="HTH_ARSR"/>
    <property type="match status" value="1"/>
</dbReference>
<organism evidence="5 6">
    <name type="scientific">Embleya scabrispora</name>
    <dbReference type="NCBI Taxonomy" id="159449"/>
    <lineage>
        <taxon>Bacteria</taxon>
        <taxon>Bacillati</taxon>
        <taxon>Actinomycetota</taxon>
        <taxon>Actinomycetes</taxon>
        <taxon>Kitasatosporales</taxon>
        <taxon>Streptomycetaceae</taxon>
        <taxon>Embleya</taxon>
    </lineage>
</organism>
<dbReference type="Proteomes" id="UP000190037">
    <property type="component" value="Unassembled WGS sequence"/>
</dbReference>
<dbReference type="InterPro" id="IPR036388">
    <property type="entry name" value="WH-like_DNA-bd_sf"/>
</dbReference>
<dbReference type="GO" id="GO:0003700">
    <property type="term" value="F:DNA-binding transcription factor activity"/>
    <property type="evidence" value="ECO:0007669"/>
    <property type="project" value="InterPro"/>
</dbReference>
<dbReference type="SMART" id="SM00347">
    <property type="entry name" value="HTH_MARR"/>
    <property type="match status" value="1"/>
</dbReference>
<accession>A0A1T3P618</accession>
<keyword evidence="3" id="KW-0804">Transcription</keyword>